<dbReference type="Gene3D" id="3.40.50.720">
    <property type="entry name" value="NAD(P)-binding Rossmann-like Domain"/>
    <property type="match status" value="1"/>
</dbReference>
<dbReference type="KEGG" id="cvr:CHLNCDRAFT_136860"/>
<evidence type="ECO:0000313" key="3">
    <source>
        <dbReference type="Proteomes" id="UP000008141"/>
    </source>
</evidence>
<dbReference type="eggNOG" id="KOG1198">
    <property type="taxonomic scope" value="Eukaryota"/>
</dbReference>
<accession>E1ZL75</accession>
<dbReference type="Gene3D" id="3.90.180.10">
    <property type="entry name" value="Medium-chain alcohol dehydrogenases, catalytic domain"/>
    <property type="match status" value="1"/>
</dbReference>
<proteinExistence type="predicted"/>
<reference evidence="2 3" key="1">
    <citation type="journal article" date="2010" name="Plant Cell">
        <title>The Chlorella variabilis NC64A genome reveals adaptation to photosymbiosis, coevolution with viruses, and cryptic sex.</title>
        <authorList>
            <person name="Blanc G."/>
            <person name="Duncan G."/>
            <person name="Agarkova I."/>
            <person name="Borodovsky M."/>
            <person name="Gurnon J."/>
            <person name="Kuo A."/>
            <person name="Lindquist E."/>
            <person name="Lucas S."/>
            <person name="Pangilinan J."/>
            <person name="Polle J."/>
            <person name="Salamov A."/>
            <person name="Terry A."/>
            <person name="Yamada T."/>
            <person name="Dunigan D.D."/>
            <person name="Grigoriev I.V."/>
            <person name="Claverie J.M."/>
            <person name="Van Etten J.L."/>
        </authorList>
    </citation>
    <scope>NUCLEOTIDE SEQUENCE [LARGE SCALE GENOMIC DNA]</scope>
    <source>
        <strain evidence="2 3">NC64A</strain>
    </source>
</reference>
<feature type="domain" description="Enoyl reductase (ER)" evidence="1">
    <location>
        <begin position="5"/>
        <end position="292"/>
    </location>
</feature>
<evidence type="ECO:0000313" key="2">
    <source>
        <dbReference type="EMBL" id="EFN53611.1"/>
    </source>
</evidence>
<name>E1ZL75_CHLVA</name>
<dbReference type="InterPro" id="IPR002364">
    <property type="entry name" value="Quin_OxRdtase/zeta-crystal_CS"/>
</dbReference>
<dbReference type="RefSeq" id="XP_005845713.1">
    <property type="nucleotide sequence ID" value="XM_005845651.1"/>
</dbReference>
<protein>
    <recommendedName>
        <fullName evidence="1">Enoyl reductase (ER) domain-containing protein</fullName>
    </recommendedName>
</protein>
<dbReference type="InParanoid" id="E1ZL75"/>
<dbReference type="GeneID" id="17352979"/>
<dbReference type="SUPFAM" id="SSF51735">
    <property type="entry name" value="NAD(P)-binding Rossmann-fold domains"/>
    <property type="match status" value="1"/>
</dbReference>
<dbReference type="GO" id="GO:0008270">
    <property type="term" value="F:zinc ion binding"/>
    <property type="evidence" value="ECO:0007669"/>
    <property type="project" value="InterPro"/>
</dbReference>
<dbReference type="SUPFAM" id="SSF50129">
    <property type="entry name" value="GroES-like"/>
    <property type="match status" value="1"/>
</dbReference>
<dbReference type="PANTHER" id="PTHR11695">
    <property type="entry name" value="ALCOHOL DEHYDROGENASE RELATED"/>
    <property type="match status" value="1"/>
</dbReference>
<sequence length="298" mass="31563">MLPTGFAPIPVKLPKILGEDLAGVVVEAPEGSKFKEGDRVFAGTDQFFKSGDQGGTDGEFVAADEHTVCLIPEGVSFLEAAAVPVAGLTAWQALERVFPLEGKRVLIHGGAGGVGGFAIQIAKAHGAHVTTTCSSAKVDYVSKKLGADVVIDYTKGPWEAAARESLGGERYDFVLDTIGGSYEAASLRLVKRGGQLAGVGATGPDVARVSLLGMAALLFNAGWRTLMGRLGLAPKYHFVMTESKASRGLEQIAELMREGKFKVHLDRVFPLEELAQAHEYLEQGRARGKVGILIKAMD</sequence>
<dbReference type="InterPro" id="IPR013154">
    <property type="entry name" value="ADH-like_N"/>
</dbReference>
<dbReference type="GO" id="GO:0016491">
    <property type="term" value="F:oxidoreductase activity"/>
    <property type="evidence" value="ECO:0007669"/>
    <property type="project" value="InterPro"/>
</dbReference>
<dbReference type="Proteomes" id="UP000008141">
    <property type="component" value="Unassembled WGS sequence"/>
</dbReference>
<dbReference type="EMBL" id="GL433851">
    <property type="protein sequence ID" value="EFN53611.1"/>
    <property type="molecule type" value="Genomic_DNA"/>
</dbReference>
<dbReference type="OrthoDB" id="48317at2759"/>
<dbReference type="AlphaFoldDB" id="E1ZL75"/>
<dbReference type="InterPro" id="IPR036291">
    <property type="entry name" value="NAD(P)-bd_dom_sf"/>
</dbReference>
<evidence type="ECO:0000259" key="1">
    <source>
        <dbReference type="SMART" id="SM00829"/>
    </source>
</evidence>
<dbReference type="OMA" id="VRHIARP"/>
<dbReference type="PANTHER" id="PTHR11695:SF648">
    <property type="entry name" value="ZINC-BINDING OXIDOREDUCTASE"/>
    <property type="match status" value="1"/>
</dbReference>
<dbReference type="InterPro" id="IPR020843">
    <property type="entry name" value="ER"/>
</dbReference>
<dbReference type="PROSITE" id="PS01162">
    <property type="entry name" value="QOR_ZETA_CRYSTAL"/>
    <property type="match status" value="1"/>
</dbReference>
<dbReference type="Pfam" id="PF13602">
    <property type="entry name" value="ADH_zinc_N_2"/>
    <property type="match status" value="1"/>
</dbReference>
<organism evidence="3">
    <name type="scientific">Chlorella variabilis</name>
    <name type="common">Green alga</name>
    <dbReference type="NCBI Taxonomy" id="554065"/>
    <lineage>
        <taxon>Eukaryota</taxon>
        <taxon>Viridiplantae</taxon>
        <taxon>Chlorophyta</taxon>
        <taxon>core chlorophytes</taxon>
        <taxon>Trebouxiophyceae</taxon>
        <taxon>Chlorellales</taxon>
        <taxon>Chlorellaceae</taxon>
        <taxon>Chlorella clade</taxon>
        <taxon>Chlorella</taxon>
    </lineage>
</organism>
<dbReference type="Pfam" id="PF08240">
    <property type="entry name" value="ADH_N"/>
    <property type="match status" value="1"/>
</dbReference>
<dbReference type="InterPro" id="IPR050700">
    <property type="entry name" value="YIM1/Zinc_Alcohol_DH_Fams"/>
</dbReference>
<keyword evidence="3" id="KW-1185">Reference proteome</keyword>
<dbReference type="InterPro" id="IPR011032">
    <property type="entry name" value="GroES-like_sf"/>
</dbReference>
<dbReference type="SMART" id="SM00829">
    <property type="entry name" value="PKS_ER"/>
    <property type="match status" value="1"/>
</dbReference>
<gene>
    <name evidence="2" type="ORF">CHLNCDRAFT_136860</name>
</gene>
<dbReference type="STRING" id="554065.E1ZL75"/>
<dbReference type="CDD" id="cd08267">
    <property type="entry name" value="MDR1"/>
    <property type="match status" value="1"/>
</dbReference>